<dbReference type="Proteomes" id="UP001314263">
    <property type="component" value="Unassembled WGS sequence"/>
</dbReference>
<feature type="domain" description="DUF7781" evidence="2">
    <location>
        <begin position="34"/>
        <end position="164"/>
    </location>
</feature>
<gene>
    <name evidence="3" type="ORF">CVIRNUC_006228</name>
</gene>
<feature type="region of interest" description="Disordered" evidence="1">
    <location>
        <begin position="190"/>
        <end position="220"/>
    </location>
</feature>
<evidence type="ECO:0000313" key="3">
    <source>
        <dbReference type="EMBL" id="CAK0783033.1"/>
    </source>
</evidence>
<evidence type="ECO:0000256" key="1">
    <source>
        <dbReference type="SAM" id="MobiDB-lite"/>
    </source>
</evidence>
<evidence type="ECO:0000313" key="4">
    <source>
        <dbReference type="Proteomes" id="UP001314263"/>
    </source>
</evidence>
<reference evidence="3 4" key="1">
    <citation type="submission" date="2023-10" db="EMBL/GenBank/DDBJ databases">
        <authorList>
            <person name="Maclean D."/>
            <person name="Macfadyen A."/>
        </authorList>
    </citation>
    <scope>NUCLEOTIDE SEQUENCE [LARGE SCALE GENOMIC DNA]</scope>
</reference>
<accession>A0AAV1I6Q4</accession>
<organism evidence="3 4">
    <name type="scientific">Coccomyxa viridis</name>
    <dbReference type="NCBI Taxonomy" id="1274662"/>
    <lineage>
        <taxon>Eukaryota</taxon>
        <taxon>Viridiplantae</taxon>
        <taxon>Chlorophyta</taxon>
        <taxon>core chlorophytes</taxon>
        <taxon>Trebouxiophyceae</taxon>
        <taxon>Trebouxiophyceae incertae sedis</taxon>
        <taxon>Coccomyxaceae</taxon>
        <taxon>Coccomyxa</taxon>
    </lineage>
</organism>
<keyword evidence="4" id="KW-1185">Reference proteome</keyword>
<dbReference type="Pfam" id="PF25003">
    <property type="entry name" value="DUF7781"/>
    <property type="match status" value="1"/>
</dbReference>
<sequence>MIRHTNVGNIRCSVGSVSLRANRYTGGRLDRWAFVIKPAEEEKHKWLHKLAIEPAYGRASISTSKLKLWEFLRVQIVAHYDCETRSPGLQWRVSSKWSRGQGKLGRKEKLRSNALPALGLHPHWRMDLFMPEVEGRLGGFQRNQSVYLEKGHCHVSVPKLEVLLDVNNLQGTKQDLRSLLSRIGRRNRKAVTEKPIPGGQSEAASIAAMDSSSHSTSAEPVHAVPAAKGRDRGAALTSSPSAWYAAPQQPRGIRATLRSHGDDTFGSQQQAQDPIHHILQNLQHMWNRLTCVNSAGVR</sequence>
<comment type="caution">
    <text evidence="3">The sequence shown here is derived from an EMBL/GenBank/DDBJ whole genome shotgun (WGS) entry which is preliminary data.</text>
</comment>
<proteinExistence type="predicted"/>
<dbReference type="InterPro" id="IPR056683">
    <property type="entry name" value="DUF7781"/>
</dbReference>
<dbReference type="AlphaFoldDB" id="A0AAV1I6Q4"/>
<dbReference type="EMBL" id="CAUYUE010000008">
    <property type="protein sequence ID" value="CAK0783033.1"/>
    <property type="molecule type" value="Genomic_DNA"/>
</dbReference>
<name>A0AAV1I6Q4_9CHLO</name>
<evidence type="ECO:0000259" key="2">
    <source>
        <dbReference type="Pfam" id="PF25003"/>
    </source>
</evidence>
<protein>
    <recommendedName>
        <fullName evidence="2">DUF7781 domain-containing protein</fullName>
    </recommendedName>
</protein>